<dbReference type="CDD" id="cd02012">
    <property type="entry name" value="TPP_TK"/>
    <property type="match status" value="1"/>
</dbReference>
<comment type="similarity">
    <text evidence="2">Belongs to the transketolase family.</text>
</comment>
<reference evidence="4 5" key="1">
    <citation type="submission" date="2019-03" db="EMBL/GenBank/DDBJ databases">
        <title>Genomic Encyclopedia of Type Strains, Phase IV (KMG-IV): sequencing the most valuable type-strain genomes for metagenomic binning, comparative biology and taxonomic classification.</title>
        <authorList>
            <person name="Goeker M."/>
        </authorList>
    </citation>
    <scope>NUCLEOTIDE SEQUENCE [LARGE SCALE GENOMIC DNA]</scope>
    <source>
        <strain evidence="4 5">DSM 23917</strain>
    </source>
</reference>
<proteinExistence type="inferred from homology"/>
<dbReference type="InterPro" id="IPR029061">
    <property type="entry name" value="THDP-binding"/>
</dbReference>
<dbReference type="Gene3D" id="3.40.50.970">
    <property type="match status" value="1"/>
</dbReference>
<evidence type="ECO:0000256" key="1">
    <source>
        <dbReference type="ARBA" id="ARBA00001964"/>
    </source>
</evidence>
<dbReference type="RefSeq" id="WP_106070220.1">
    <property type="nucleotide sequence ID" value="NZ_CP027234.1"/>
</dbReference>
<comment type="cofactor">
    <cofactor evidence="1">
        <name>thiamine diphosphate</name>
        <dbReference type="ChEBI" id="CHEBI:58937"/>
    </cofactor>
</comment>
<sequence length="270" mass="29832">MMEKKQLFELAQSVRYKALEMAHNANESHSGGALSMADLLVTLYANYLNNTPETKEAPGRDRFILSKGHCCALYYAVLAEMGFIDMNELMENFAKNGTLFFAHATHKLPGVELSTGSLGHGMPVACGLALGAKRNGLNNSVYCLIGDGEINEGSNWEAIMFAAHNHLDNLCLIVDKNKMQALGDTKDVLCLDPLPEKLKTFQWNVIEIDGHDYNQIISAFDNFKECTGKPTVIVSNTIKGKGVSFMEHNLKFHYSAPNDGELKQAKEELL</sequence>
<protein>
    <submittedName>
        <fullName evidence="4">Transketolase</fullName>
    </submittedName>
</protein>
<dbReference type="InterPro" id="IPR005474">
    <property type="entry name" value="Transketolase_N"/>
</dbReference>
<keyword evidence="3" id="KW-0786">Thiamine pyrophosphate</keyword>
<dbReference type="PANTHER" id="PTHR47514:SF1">
    <property type="entry name" value="TRANSKETOLASE N-TERMINAL SECTION-RELATED"/>
    <property type="match status" value="1"/>
</dbReference>
<dbReference type="SUPFAM" id="SSF52518">
    <property type="entry name" value="Thiamin diphosphate-binding fold (THDP-binding)"/>
    <property type="match status" value="1"/>
</dbReference>
<evidence type="ECO:0000256" key="3">
    <source>
        <dbReference type="ARBA" id="ARBA00023052"/>
    </source>
</evidence>
<name>A0A2R3MUI7_9BACE</name>
<dbReference type="EMBL" id="SLXB01000023">
    <property type="protein sequence ID" value="TCO88926.1"/>
    <property type="molecule type" value="Genomic_DNA"/>
</dbReference>
<evidence type="ECO:0000313" key="4">
    <source>
        <dbReference type="EMBL" id="TCO88926.1"/>
    </source>
</evidence>
<dbReference type="Proteomes" id="UP000295600">
    <property type="component" value="Unassembled WGS sequence"/>
</dbReference>
<accession>A0A2R3MUI7</accession>
<dbReference type="PANTHER" id="PTHR47514">
    <property type="entry name" value="TRANSKETOLASE N-TERMINAL SECTION-RELATED"/>
    <property type="match status" value="1"/>
</dbReference>
<comment type="caution">
    <text evidence="4">The sequence shown here is derived from an EMBL/GenBank/DDBJ whole genome shotgun (WGS) entry which is preliminary data.</text>
</comment>
<dbReference type="AlphaFoldDB" id="A0A2R3MUI7"/>
<dbReference type="GeneID" id="94549440"/>
<evidence type="ECO:0000256" key="2">
    <source>
        <dbReference type="ARBA" id="ARBA00007131"/>
    </source>
</evidence>
<gene>
    <name evidence="4" type="ORF">EV202_12334</name>
</gene>
<dbReference type="KEGG" id="bhf:C3V43_13605"/>
<organism evidence="4 5">
    <name type="scientific">Prevotella heparinolytica</name>
    <dbReference type="NCBI Taxonomy" id="28113"/>
    <lineage>
        <taxon>Bacteria</taxon>
        <taxon>Pseudomonadati</taxon>
        <taxon>Bacteroidota</taxon>
        <taxon>Bacteroidia</taxon>
        <taxon>Bacteroidales</taxon>
        <taxon>Bacteroidaceae</taxon>
        <taxon>Bacteroides</taxon>
    </lineage>
</organism>
<dbReference type="Pfam" id="PF00456">
    <property type="entry name" value="Transketolase_N"/>
    <property type="match status" value="1"/>
</dbReference>
<evidence type="ECO:0000313" key="5">
    <source>
        <dbReference type="Proteomes" id="UP000295600"/>
    </source>
</evidence>